<dbReference type="OrthoDB" id="461333at2"/>
<feature type="domain" description="Putative restriction endonuclease" evidence="1">
    <location>
        <begin position="11"/>
        <end position="76"/>
    </location>
</feature>
<reference evidence="2 3" key="2">
    <citation type="submission" date="2018-03" db="EMBL/GenBank/DDBJ databases">
        <title>The ancient ancestry and fast evolution of plastids.</title>
        <authorList>
            <person name="Moore K.R."/>
            <person name="Magnabosco C."/>
            <person name="Momper L."/>
            <person name="Gold D.A."/>
            <person name="Bosak T."/>
            <person name="Fournier G.P."/>
        </authorList>
    </citation>
    <scope>NUCLEOTIDE SEQUENCE [LARGE SCALE GENOMIC DNA]</scope>
    <source>
        <strain evidence="2 3">ULC18</strain>
    </source>
</reference>
<accession>A0A2T1EIC9</accession>
<dbReference type="EMBL" id="PVWK01000027">
    <property type="protein sequence ID" value="PSB32489.1"/>
    <property type="molecule type" value="Genomic_DNA"/>
</dbReference>
<evidence type="ECO:0000313" key="3">
    <source>
        <dbReference type="Proteomes" id="UP000239576"/>
    </source>
</evidence>
<dbReference type="Proteomes" id="UP000239576">
    <property type="component" value="Unassembled WGS sequence"/>
</dbReference>
<reference evidence="3" key="1">
    <citation type="submission" date="2018-02" db="EMBL/GenBank/DDBJ databases">
        <authorList>
            <person name="Moore K."/>
            <person name="Momper L."/>
        </authorList>
    </citation>
    <scope>NUCLEOTIDE SEQUENCE [LARGE SCALE GENOMIC DNA]</scope>
    <source>
        <strain evidence="3">ULC18</strain>
    </source>
</reference>
<gene>
    <name evidence="2" type="ORF">C7B82_05680</name>
</gene>
<proteinExistence type="predicted"/>
<organism evidence="2 3">
    <name type="scientific">Stenomitos frigidus ULC18</name>
    <dbReference type="NCBI Taxonomy" id="2107698"/>
    <lineage>
        <taxon>Bacteria</taxon>
        <taxon>Bacillati</taxon>
        <taxon>Cyanobacteriota</taxon>
        <taxon>Cyanophyceae</taxon>
        <taxon>Leptolyngbyales</taxon>
        <taxon>Leptolyngbyaceae</taxon>
        <taxon>Stenomitos</taxon>
    </lineage>
</organism>
<dbReference type="InterPro" id="IPR012296">
    <property type="entry name" value="Nuclease_put_TT1808"/>
</dbReference>
<evidence type="ECO:0000259" key="1">
    <source>
        <dbReference type="Pfam" id="PF05685"/>
    </source>
</evidence>
<evidence type="ECO:0000313" key="2">
    <source>
        <dbReference type="EMBL" id="PSB32489.1"/>
    </source>
</evidence>
<dbReference type="Pfam" id="PF05685">
    <property type="entry name" value="Uma2"/>
    <property type="match status" value="1"/>
</dbReference>
<protein>
    <recommendedName>
        <fullName evidence="1">Putative restriction endonuclease domain-containing protein</fullName>
    </recommendedName>
</protein>
<dbReference type="InterPro" id="IPR011335">
    <property type="entry name" value="Restrct_endonuc-II-like"/>
</dbReference>
<keyword evidence="3" id="KW-1185">Reference proteome</keyword>
<dbReference type="InterPro" id="IPR008538">
    <property type="entry name" value="Uma2"/>
</dbReference>
<comment type="caution">
    <text evidence="2">The sequence shown here is derived from an EMBL/GenBank/DDBJ whole genome shotgun (WGS) entry which is preliminary data.</text>
</comment>
<sequence>MVQVPEKTITLEEFLTLPETKPASEYMNGQVVQKPIPQGRHSKLQGKLVTAINRIVEAQKIALALPELRCTYPAGSRNNVYCLCPLSPTNDHASSPSRVKCPFFGAHCDLPLS</sequence>
<dbReference type="SUPFAM" id="SSF52980">
    <property type="entry name" value="Restriction endonuclease-like"/>
    <property type="match status" value="1"/>
</dbReference>
<name>A0A2T1EIC9_9CYAN</name>
<dbReference type="Gene3D" id="3.90.1570.10">
    <property type="entry name" value="tt1808, chain A"/>
    <property type="match status" value="1"/>
</dbReference>
<dbReference type="AlphaFoldDB" id="A0A2T1EIC9"/>